<dbReference type="Pfam" id="PF01371">
    <property type="entry name" value="Trp_repressor"/>
    <property type="match status" value="1"/>
</dbReference>
<dbReference type="InterPro" id="IPR010921">
    <property type="entry name" value="Trp_repressor/repl_initiator"/>
</dbReference>
<proteinExistence type="predicted"/>
<evidence type="ECO:0000313" key="1">
    <source>
        <dbReference type="EMBL" id="PTM57486.1"/>
    </source>
</evidence>
<dbReference type="InterPro" id="IPR000831">
    <property type="entry name" value="Trp_repress"/>
</dbReference>
<dbReference type="AlphaFoldDB" id="A0A2T4Z6H6"/>
<dbReference type="RefSeq" id="WP_107724386.1">
    <property type="nucleotide sequence ID" value="NZ_PZZP01000001.1"/>
</dbReference>
<dbReference type="GO" id="GO:0043565">
    <property type="term" value="F:sequence-specific DNA binding"/>
    <property type="evidence" value="ECO:0007669"/>
    <property type="project" value="InterPro"/>
</dbReference>
<dbReference type="Proteomes" id="UP000241639">
    <property type="component" value="Unassembled WGS sequence"/>
</dbReference>
<dbReference type="PIRSF" id="PIRSF012508">
    <property type="entry name" value="YerC"/>
    <property type="match status" value="1"/>
</dbReference>
<accession>A0A2T4Z6H6</accession>
<organism evidence="1 2">
    <name type="scientific">Desmospora activa DSM 45169</name>
    <dbReference type="NCBI Taxonomy" id="1121389"/>
    <lineage>
        <taxon>Bacteria</taxon>
        <taxon>Bacillati</taxon>
        <taxon>Bacillota</taxon>
        <taxon>Bacilli</taxon>
        <taxon>Bacillales</taxon>
        <taxon>Thermoactinomycetaceae</taxon>
        <taxon>Desmospora</taxon>
    </lineage>
</organism>
<reference evidence="1 2" key="1">
    <citation type="submission" date="2018-04" db="EMBL/GenBank/DDBJ databases">
        <title>Genomic Encyclopedia of Archaeal and Bacterial Type Strains, Phase II (KMG-II): from individual species to whole genera.</title>
        <authorList>
            <person name="Goeker M."/>
        </authorList>
    </citation>
    <scope>NUCLEOTIDE SEQUENCE [LARGE SCALE GENOMIC DNA]</scope>
    <source>
        <strain evidence="1 2">DSM 45169</strain>
    </source>
</reference>
<protein>
    <submittedName>
        <fullName evidence="1">Trp operon repressor family</fullName>
    </submittedName>
</protein>
<dbReference type="OrthoDB" id="2874807at2"/>
<dbReference type="PANTHER" id="PTHR40080">
    <property type="entry name" value="LMO1763 PROTEIN"/>
    <property type="match status" value="1"/>
</dbReference>
<keyword evidence="2" id="KW-1185">Reference proteome</keyword>
<dbReference type="EMBL" id="PZZP01000001">
    <property type="protein sequence ID" value="PTM57486.1"/>
    <property type="molecule type" value="Genomic_DNA"/>
</dbReference>
<dbReference type="GO" id="GO:0003700">
    <property type="term" value="F:DNA-binding transcription factor activity"/>
    <property type="evidence" value="ECO:0007669"/>
    <property type="project" value="InterPro"/>
</dbReference>
<dbReference type="Gene3D" id="1.10.1270.10">
    <property type="entry name" value="TrpR-like"/>
    <property type="match status" value="1"/>
</dbReference>
<comment type="caution">
    <text evidence="1">The sequence shown here is derived from an EMBL/GenBank/DDBJ whole genome shotgun (WGS) entry which is preliminary data.</text>
</comment>
<dbReference type="NCBIfam" id="TIGR02531">
    <property type="entry name" value="yecD_yerC"/>
    <property type="match status" value="1"/>
</dbReference>
<name>A0A2T4Z6H6_9BACL</name>
<dbReference type="InterPro" id="IPR038116">
    <property type="entry name" value="TrpR-like_sf"/>
</dbReference>
<dbReference type="SUPFAM" id="SSF48295">
    <property type="entry name" value="TrpR-like"/>
    <property type="match status" value="1"/>
</dbReference>
<dbReference type="PANTHER" id="PTHR40080:SF1">
    <property type="entry name" value="TRPR-LIKE PROTEIN YERC_YECD"/>
    <property type="match status" value="1"/>
</dbReference>
<evidence type="ECO:0000313" key="2">
    <source>
        <dbReference type="Proteomes" id="UP000241639"/>
    </source>
</evidence>
<gene>
    <name evidence="1" type="ORF">C8J48_0034</name>
</gene>
<sequence>MQLNKLKQKEVDHLFEAVLTLESIEDCYRFFEDLCTVGEIKSLAQRLEVARMLQKGYTYSQIEADTGASTATISRVKRCLHYGTDGYQLALDRLEQKKESAPSE</sequence>
<dbReference type="InterPro" id="IPR013368">
    <property type="entry name" value="YecD_YerC"/>
</dbReference>